<dbReference type="Pfam" id="PF13338">
    <property type="entry name" value="AbiEi_4"/>
    <property type="match status" value="1"/>
</dbReference>
<feature type="domain" description="AbiEi antitoxin N-terminal" evidence="1">
    <location>
        <begin position="8"/>
        <end position="54"/>
    </location>
</feature>
<organism evidence="2 3">
    <name type="scientific">Gimesia maris</name>
    <dbReference type="NCBI Taxonomy" id="122"/>
    <lineage>
        <taxon>Bacteria</taxon>
        <taxon>Pseudomonadati</taxon>
        <taxon>Planctomycetota</taxon>
        <taxon>Planctomycetia</taxon>
        <taxon>Planctomycetales</taxon>
        <taxon>Planctomycetaceae</taxon>
        <taxon>Gimesia</taxon>
    </lineage>
</organism>
<dbReference type="AlphaFoldDB" id="A0A3D3R5F5"/>
<dbReference type="EMBL" id="DQAY01000079">
    <property type="protein sequence ID" value="HCO24094.1"/>
    <property type="molecule type" value="Genomic_DNA"/>
</dbReference>
<name>A0A3D3R5F5_9PLAN</name>
<dbReference type="InterPro" id="IPR025159">
    <property type="entry name" value="AbiEi_N"/>
</dbReference>
<reference evidence="2 3" key="1">
    <citation type="journal article" date="2018" name="Nat. Biotechnol.">
        <title>A standardized bacterial taxonomy based on genome phylogeny substantially revises the tree of life.</title>
        <authorList>
            <person name="Parks D.H."/>
            <person name="Chuvochina M."/>
            <person name="Waite D.W."/>
            <person name="Rinke C."/>
            <person name="Skarshewski A."/>
            <person name="Chaumeil P.A."/>
            <person name="Hugenholtz P."/>
        </authorList>
    </citation>
    <scope>NUCLEOTIDE SEQUENCE [LARGE SCALE GENOMIC DNA]</scope>
    <source>
        <strain evidence="2">UBA9375</strain>
    </source>
</reference>
<evidence type="ECO:0000313" key="3">
    <source>
        <dbReference type="Proteomes" id="UP000263642"/>
    </source>
</evidence>
<evidence type="ECO:0000259" key="1">
    <source>
        <dbReference type="Pfam" id="PF13338"/>
    </source>
</evidence>
<sequence length="201" mass="23014">MRRQTEEEAILELVRKNGAIRPRDLCEHGLSRQALRRLYERNVLDRPSRGLYVLREGNFTEHHSLAEVAKLVPRGVICLLSALRFHDLTTQQPFEVWIAIGIKAWKPDVTSPPLRIVRFSGQSLSFGIEEHEVEGIKVCVYTPAKTIADCFKYRNKIGLDVAIEALRDCIQQKKATLDELWTAAKVCRMSNVMRPYLEAVT</sequence>
<accession>A0A3D3R5F5</accession>
<evidence type="ECO:0000313" key="2">
    <source>
        <dbReference type="EMBL" id="HCO24094.1"/>
    </source>
</evidence>
<dbReference type="Proteomes" id="UP000263642">
    <property type="component" value="Unassembled WGS sequence"/>
</dbReference>
<gene>
    <name evidence="2" type="ORF">DIT97_13990</name>
</gene>
<protein>
    <submittedName>
        <fullName evidence="2">Transcriptional regulator</fullName>
    </submittedName>
</protein>
<comment type="caution">
    <text evidence="2">The sequence shown here is derived from an EMBL/GenBank/DDBJ whole genome shotgun (WGS) entry which is preliminary data.</text>
</comment>
<proteinExistence type="predicted"/>